<organism evidence="1 2">
    <name type="scientific">Brachionus plicatilis</name>
    <name type="common">Marine rotifer</name>
    <name type="synonym">Brachionus muelleri</name>
    <dbReference type="NCBI Taxonomy" id="10195"/>
    <lineage>
        <taxon>Eukaryota</taxon>
        <taxon>Metazoa</taxon>
        <taxon>Spiralia</taxon>
        <taxon>Gnathifera</taxon>
        <taxon>Rotifera</taxon>
        <taxon>Eurotatoria</taxon>
        <taxon>Monogononta</taxon>
        <taxon>Pseudotrocha</taxon>
        <taxon>Ploima</taxon>
        <taxon>Brachionidae</taxon>
        <taxon>Brachionus</taxon>
    </lineage>
</organism>
<name>A0A3M7QQI1_BRAPC</name>
<reference evidence="1 2" key="1">
    <citation type="journal article" date="2018" name="Sci. Rep.">
        <title>Genomic signatures of local adaptation to the degree of environmental predictability in rotifers.</title>
        <authorList>
            <person name="Franch-Gras L."/>
            <person name="Hahn C."/>
            <person name="Garcia-Roger E.M."/>
            <person name="Carmona M.J."/>
            <person name="Serra M."/>
            <person name="Gomez A."/>
        </authorList>
    </citation>
    <scope>NUCLEOTIDE SEQUENCE [LARGE SCALE GENOMIC DNA]</scope>
    <source>
        <strain evidence="1">HYR1</strain>
    </source>
</reference>
<evidence type="ECO:0000313" key="2">
    <source>
        <dbReference type="Proteomes" id="UP000276133"/>
    </source>
</evidence>
<protein>
    <submittedName>
        <fullName evidence="1">Uncharacterized protein</fullName>
    </submittedName>
</protein>
<gene>
    <name evidence="1" type="ORF">BpHYR1_012005</name>
</gene>
<dbReference type="Proteomes" id="UP000276133">
    <property type="component" value="Unassembled WGS sequence"/>
</dbReference>
<accession>A0A3M7QQI1</accession>
<keyword evidence="2" id="KW-1185">Reference proteome</keyword>
<sequence length="142" mass="16423">MKKNISEQHTIKISKRFLRLFVFLCKQRSRISQQKNTSSSSIRFSSLFPKFSFFIAACIRCPSLLMKKESINQTKYSDKDEKDIKKIKTLFGSPYFKNEFGLLNKNNSNYRLPLQRDACTKNQNSGFSPCITLHLAHCGANI</sequence>
<comment type="caution">
    <text evidence="1">The sequence shown here is derived from an EMBL/GenBank/DDBJ whole genome shotgun (WGS) entry which is preliminary data.</text>
</comment>
<evidence type="ECO:0000313" key="1">
    <source>
        <dbReference type="EMBL" id="RNA13469.1"/>
    </source>
</evidence>
<dbReference type="EMBL" id="REGN01005403">
    <property type="protein sequence ID" value="RNA13469.1"/>
    <property type="molecule type" value="Genomic_DNA"/>
</dbReference>
<dbReference type="AlphaFoldDB" id="A0A3M7QQI1"/>
<proteinExistence type="predicted"/>